<dbReference type="EMBL" id="CP144700">
    <property type="protein sequence ID" value="WVZ25979.1"/>
    <property type="molecule type" value="Genomic_DNA"/>
</dbReference>
<evidence type="ECO:0000313" key="2">
    <source>
        <dbReference type="Proteomes" id="UP001374535"/>
    </source>
</evidence>
<protein>
    <submittedName>
        <fullName evidence="1">Uncharacterized protein</fullName>
    </submittedName>
</protein>
<gene>
    <name evidence="1" type="ORF">V8G54_004523</name>
</gene>
<reference evidence="1 2" key="1">
    <citation type="journal article" date="2023" name="Life. Sci Alliance">
        <title>Evolutionary insights into 3D genome organization and epigenetic landscape of Vigna mungo.</title>
        <authorList>
            <person name="Junaid A."/>
            <person name="Singh B."/>
            <person name="Bhatia S."/>
        </authorList>
    </citation>
    <scope>NUCLEOTIDE SEQUENCE [LARGE SCALE GENOMIC DNA]</scope>
    <source>
        <strain evidence="1">Urdbean</strain>
    </source>
</reference>
<evidence type="ECO:0000313" key="1">
    <source>
        <dbReference type="EMBL" id="WVZ25979.1"/>
    </source>
</evidence>
<sequence length="101" mass="11704">MEHILWLLNFLNHKTNGTNTLSFIIIRATSNLNGYASVTSLLLYNLFIATKYKNVISSFCNPSSQISDPFFNSPYFRSKNKNNNDQFIKLQERVTIKVKPR</sequence>
<name>A0AAQ3PFP8_VIGMU</name>
<keyword evidence="2" id="KW-1185">Reference proteome</keyword>
<organism evidence="1 2">
    <name type="scientific">Vigna mungo</name>
    <name type="common">Black gram</name>
    <name type="synonym">Phaseolus mungo</name>
    <dbReference type="NCBI Taxonomy" id="3915"/>
    <lineage>
        <taxon>Eukaryota</taxon>
        <taxon>Viridiplantae</taxon>
        <taxon>Streptophyta</taxon>
        <taxon>Embryophyta</taxon>
        <taxon>Tracheophyta</taxon>
        <taxon>Spermatophyta</taxon>
        <taxon>Magnoliopsida</taxon>
        <taxon>eudicotyledons</taxon>
        <taxon>Gunneridae</taxon>
        <taxon>Pentapetalae</taxon>
        <taxon>rosids</taxon>
        <taxon>fabids</taxon>
        <taxon>Fabales</taxon>
        <taxon>Fabaceae</taxon>
        <taxon>Papilionoideae</taxon>
        <taxon>50 kb inversion clade</taxon>
        <taxon>NPAAA clade</taxon>
        <taxon>indigoferoid/millettioid clade</taxon>
        <taxon>Phaseoleae</taxon>
        <taxon>Vigna</taxon>
    </lineage>
</organism>
<proteinExistence type="predicted"/>
<dbReference type="AlphaFoldDB" id="A0AAQ3PFP8"/>
<accession>A0AAQ3PFP8</accession>
<dbReference type="Proteomes" id="UP001374535">
    <property type="component" value="Chromosome 1"/>
</dbReference>